<reference evidence="1 2" key="1">
    <citation type="submission" date="2016-09" db="EMBL/GenBank/DDBJ databases">
        <title>Extensive genetic diversity and differential bi-allelic expression allows diatom success in the polar Southern Ocean.</title>
        <authorList>
            <consortium name="DOE Joint Genome Institute"/>
            <person name="Mock T."/>
            <person name="Otillar R.P."/>
            <person name="Strauss J."/>
            <person name="Dupont C."/>
            <person name="Frickenhaus S."/>
            <person name="Maumus F."/>
            <person name="Mcmullan M."/>
            <person name="Sanges R."/>
            <person name="Schmutz J."/>
            <person name="Toseland A."/>
            <person name="Valas R."/>
            <person name="Veluchamy A."/>
            <person name="Ward B.J."/>
            <person name="Allen A."/>
            <person name="Barry K."/>
            <person name="Falciatore A."/>
            <person name="Ferrante M."/>
            <person name="Fortunato A.E."/>
            <person name="Gloeckner G."/>
            <person name="Gruber A."/>
            <person name="Hipkin R."/>
            <person name="Janech M."/>
            <person name="Kroth P."/>
            <person name="Leese F."/>
            <person name="Lindquist E."/>
            <person name="Lyon B.R."/>
            <person name="Martin J."/>
            <person name="Mayer C."/>
            <person name="Parker M."/>
            <person name="Quesneville H."/>
            <person name="Raymond J."/>
            <person name="Uhlig C."/>
            <person name="Valentin K.U."/>
            <person name="Worden A.Z."/>
            <person name="Armbrust E.V."/>
            <person name="Bowler C."/>
            <person name="Green B."/>
            <person name="Moulton V."/>
            <person name="Van Oosterhout C."/>
            <person name="Grigoriev I."/>
        </authorList>
    </citation>
    <scope>NUCLEOTIDE SEQUENCE [LARGE SCALE GENOMIC DNA]</scope>
    <source>
        <strain evidence="1 2">CCMP1102</strain>
    </source>
</reference>
<dbReference type="Proteomes" id="UP000095751">
    <property type="component" value="Unassembled WGS sequence"/>
</dbReference>
<evidence type="ECO:0008006" key="3">
    <source>
        <dbReference type="Google" id="ProtNLM"/>
    </source>
</evidence>
<accession>A0A1E7FMX0</accession>
<gene>
    <name evidence="1" type="ORF">FRACYDRAFT_142470</name>
</gene>
<organism evidence="1 2">
    <name type="scientific">Fragilariopsis cylindrus CCMP1102</name>
    <dbReference type="NCBI Taxonomy" id="635003"/>
    <lineage>
        <taxon>Eukaryota</taxon>
        <taxon>Sar</taxon>
        <taxon>Stramenopiles</taxon>
        <taxon>Ochrophyta</taxon>
        <taxon>Bacillariophyta</taxon>
        <taxon>Bacillariophyceae</taxon>
        <taxon>Bacillariophycidae</taxon>
        <taxon>Bacillariales</taxon>
        <taxon>Bacillariaceae</taxon>
        <taxon>Fragilariopsis</taxon>
    </lineage>
</organism>
<dbReference type="InterPro" id="IPR029033">
    <property type="entry name" value="His_PPase_superfam"/>
</dbReference>
<sequence>KILFIVRHGQALHNPRAEAAQSNGCSMEEFFDLMRQDDAWDADLTDLGRRQAKKCRDDHFSVRDDNNNIVNNNSNPLGVDLVIGSSLSRTMDTADLVFPPQNNDNNRKDKQIPRISLEYFREVNGHFLNGKRRNKKELNSKFPHWNFDSLTTEEDESWTPDIEKYEDVAERGYLGLVALLT</sequence>
<proteinExistence type="predicted"/>
<dbReference type="AlphaFoldDB" id="A0A1E7FMX0"/>
<dbReference type="PANTHER" id="PTHR48100:SF1">
    <property type="entry name" value="HISTIDINE PHOSPHATASE FAMILY PROTEIN-RELATED"/>
    <property type="match status" value="1"/>
</dbReference>
<keyword evidence="2" id="KW-1185">Reference proteome</keyword>
<feature type="non-terminal residue" evidence="1">
    <location>
        <position position="1"/>
    </location>
</feature>
<dbReference type="Gene3D" id="3.40.50.1240">
    <property type="entry name" value="Phosphoglycerate mutase-like"/>
    <property type="match status" value="1"/>
</dbReference>
<evidence type="ECO:0000313" key="1">
    <source>
        <dbReference type="EMBL" id="OEU19425.1"/>
    </source>
</evidence>
<dbReference type="OrthoDB" id="496981at2759"/>
<dbReference type="InterPro" id="IPR050275">
    <property type="entry name" value="PGM_Phosphatase"/>
</dbReference>
<protein>
    <recommendedName>
        <fullName evidence="3">Phosphoglycerate mutase-like protein</fullName>
    </recommendedName>
</protein>
<name>A0A1E7FMX0_9STRA</name>
<dbReference type="GO" id="GO:0005737">
    <property type="term" value="C:cytoplasm"/>
    <property type="evidence" value="ECO:0007669"/>
    <property type="project" value="TreeGrafter"/>
</dbReference>
<dbReference type="GO" id="GO:0016791">
    <property type="term" value="F:phosphatase activity"/>
    <property type="evidence" value="ECO:0007669"/>
    <property type="project" value="TreeGrafter"/>
</dbReference>
<dbReference type="InParanoid" id="A0A1E7FMX0"/>
<feature type="non-terminal residue" evidence="1">
    <location>
        <position position="181"/>
    </location>
</feature>
<dbReference type="PANTHER" id="PTHR48100">
    <property type="entry name" value="BROAD-SPECIFICITY PHOSPHATASE YOR283W-RELATED"/>
    <property type="match status" value="1"/>
</dbReference>
<dbReference type="EMBL" id="KV784355">
    <property type="protein sequence ID" value="OEU19425.1"/>
    <property type="molecule type" value="Genomic_DNA"/>
</dbReference>
<evidence type="ECO:0000313" key="2">
    <source>
        <dbReference type="Proteomes" id="UP000095751"/>
    </source>
</evidence>
<dbReference type="KEGG" id="fcy:FRACYDRAFT_142470"/>
<dbReference type="SUPFAM" id="SSF53254">
    <property type="entry name" value="Phosphoglycerate mutase-like"/>
    <property type="match status" value="1"/>
</dbReference>